<proteinExistence type="predicted"/>
<keyword evidence="1" id="KW-0472">Membrane</keyword>
<reference evidence="2" key="2">
    <citation type="journal article" date="2015" name="Fish Shellfish Immunol.">
        <title>Early steps in the European eel (Anguilla anguilla)-Vibrio vulnificus interaction in the gills: Role of the RtxA13 toxin.</title>
        <authorList>
            <person name="Callol A."/>
            <person name="Pajuelo D."/>
            <person name="Ebbesson L."/>
            <person name="Teles M."/>
            <person name="MacKenzie S."/>
            <person name="Amaro C."/>
        </authorList>
    </citation>
    <scope>NUCLEOTIDE SEQUENCE</scope>
</reference>
<dbReference type="AlphaFoldDB" id="A0A0E9Q8F2"/>
<evidence type="ECO:0000313" key="2">
    <source>
        <dbReference type="EMBL" id="JAH12378.1"/>
    </source>
</evidence>
<sequence>MPKPFPPSSDRVLLLPCSAVGATTDICYFLAFLFWSNQNCITV</sequence>
<protein>
    <submittedName>
        <fullName evidence="2">Uncharacterized protein</fullName>
    </submittedName>
</protein>
<evidence type="ECO:0000256" key="1">
    <source>
        <dbReference type="SAM" id="Phobius"/>
    </source>
</evidence>
<dbReference type="EMBL" id="GBXM01096199">
    <property type="protein sequence ID" value="JAH12378.1"/>
    <property type="molecule type" value="Transcribed_RNA"/>
</dbReference>
<feature type="transmembrane region" description="Helical" evidence="1">
    <location>
        <begin position="12"/>
        <end position="35"/>
    </location>
</feature>
<keyword evidence="1" id="KW-1133">Transmembrane helix</keyword>
<organism evidence="2">
    <name type="scientific">Anguilla anguilla</name>
    <name type="common">European freshwater eel</name>
    <name type="synonym">Muraena anguilla</name>
    <dbReference type="NCBI Taxonomy" id="7936"/>
    <lineage>
        <taxon>Eukaryota</taxon>
        <taxon>Metazoa</taxon>
        <taxon>Chordata</taxon>
        <taxon>Craniata</taxon>
        <taxon>Vertebrata</taxon>
        <taxon>Euteleostomi</taxon>
        <taxon>Actinopterygii</taxon>
        <taxon>Neopterygii</taxon>
        <taxon>Teleostei</taxon>
        <taxon>Anguilliformes</taxon>
        <taxon>Anguillidae</taxon>
        <taxon>Anguilla</taxon>
    </lineage>
</organism>
<reference evidence="2" key="1">
    <citation type="submission" date="2014-11" db="EMBL/GenBank/DDBJ databases">
        <authorList>
            <person name="Amaro Gonzalez C."/>
        </authorList>
    </citation>
    <scope>NUCLEOTIDE SEQUENCE</scope>
</reference>
<name>A0A0E9Q8F2_ANGAN</name>
<accession>A0A0E9Q8F2</accession>
<keyword evidence="1" id="KW-0812">Transmembrane</keyword>